<feature type="transmembrane region" description="Helical" evidence="6">
    <location>
        <begin position="20"/>
        <end position="38"/>
    </location>
</feature>
<keyword evidence="2" id="KW-0488">Methylation</keyword>
<protein>
    <recommendedName>
        <fullName evidence="9">Prepilin-type N-terminal cleavage/methylation domain-containing protein</fullName>
    </recommendedName>
</protein>
<dbReference type="PANTHER" id="PTHR30093">
    <property type="entry name" value="GENERAL SECRETION PATHWAY PROTEIN G"/>
    <property type="match status" value="1"/>
</dbReference>
<evidence type="ECO:0000313" key="7">
    <source>
        <dbReference type="EMBL" id="PIR96399.1"/>
    </source>
</evidence>
<sequence>MRSGVKKLRNKNKGFTLIELLVVIAIIGLLASVVLLALNSARAKSR</sequence>
<evidence type="ECO:0000313" key="8">
    <source>
        <dbReference type="Proteomes" id="UP000230922"/>
    </source>
</evidence>
<dbReference type="SUPFAM" id="SSF54523">
    <property type="entry name" value="Pili subunits"/>
    <property type="match status" value="1"/>
</dbReference>
<accession>A0A2H0VDG5</accession>
<keyword evidence="5 6" id="KW-0472">Membrane</keyword>
<evidence type="ECO:0000256" key="4">
    <source>
        <dbReference type="ARBA" id="ARBA00022989"/>
    </source>
</evidence>
<comment type="caution">
    <text evidence="7">The sequence shown here is derived from an EMBL/GenBank/DDBJ whole genome shotgun (WGS) entry which is preliminary data.</text>
</comment>
<evidence type="ECO:0000256" key="5">
    <source>
        <dbReference type="ARBA" id="ARBA00023136"/>
    </source>
</evidence>
<organism evidence="7 8">
    <name type="scientific">Candidatus Doudnabacteria bacterium CG10_big_fil_rev_8_21_14_0_10_42_18</name>
    <dbReference type="NCBI Taxonomy" id="1974552"/>
    <lineage>
        <taxon>Bacteria</taxon>
        <taxon>Candidatus Doudnaibacteriota</taxon>
    </lineage>
</organism>
<dbReference type="InterPro" id="IPR002416">
    <property type="entry name" value="T2SS_protein-GspH"/>
</dbReference>
<name>A0A2H0VDG5_9BACT</name>
<dbReference type="Pfam" id="PF07963">
    <property type="entry name" value="N_methyl"/>
    <property type="match status" value="1"/>
</dbReference>
<evidence type="ECO:0000256" key="2">
    <source>
        <dbReference type="ARBA" id="ARBA00022481"/>
    </source>
</evidence>
<reference evidence="8" key="1">
    <citation type="submission" date="2017-09" db="EMBL/GenBank/DDBJ databases">
        <title>Depth-based differentiation of microbial function through sediment-hosted aquifers and enrichment of novel symbionts in the deep terrestrial subsurface.</title>
        <authorList>
            <person name="Probst A.J."/>
            <person name="Ladd B."/>
            <person name="Jarett J.K."/>
            <person name="Geller-Mcgrath D.E."/>
            <person name="Sieber C.M.K."/>
            <person name="Emerson J.B."/>
            <person name="Anantharaman K."/>
            <person name="Thomas B.C."/>
            <person name="Malmstrom R."/>
            <person name="Stieglmeier M."/>
            <person name="Klingl A."/>
            <person name="Woyke T."/>
            <person name="Ryan C.M."/>
            <person name="Banfield J.F."/>
        </authorList>
    </citation>
    <scope>NUCLEOTIDE SEQUENCE [LARGE SCALE GENOMIC DNA]</scope>
</reference>
<dbReference type="NCBIfam" id="TIGR02532">
    <property type="entry name" value="IV_pilin_GFxxxE"/>
    <property type="match status" value="1"/>
</dbReference>
<proteinExistence type="predicted"/>
<evidence type="ECO:0000256" key="1">
    <source>
        <dbReference type="ARBA" id="ARBA00004167"/>
    </source>
</evidence>
<dbReference type="GO" id="GO:0015628">
    <property type="term" value="P:protein secretion by the type II secretion system"/>
    <property type="evidence" value="ECO:0007669"/>
    <property type="project" value="InterPro"/>
</dbReference>
<dbReference type="InterPro" id="IPR012902">
    <property type="entry name" value="N_methyl_site"/>
</dbReference>
<evidence type="ECO:0000256" key="3">
    <source>
        <dbReference type="ARBA" id="ARBA00022692"/>
    </source>
</evidence>
<keyword evidence="4 6" id="KW-1133">Transmembrane helix</keyword>
<dbReference type="PROSITE" id="PS00409">
    <property type="entry name" value="PROKAR_NTER_METHYL"/>
    <property type="match status" value="1"/>
</dbReference>
<dbReference type="AlphaFoldDB" id="A0A2H0VDG5"/>
<gene>
    <name evidence="7" type="ORF">COT92_01300</name>
</gene>
<dbReference type="Proteomes" id="UP000230922">
    <property type="component" value="Unassembled WGS sequence"/>
</dbReference>
<comment type="subcellular location">
    <subcellularLocation>
        <location evidence="1">Membrane</location>
        <topology evidence="1">Single-pass membrane protein</topology>
    </subcellularLocation>
</comment>
<feature type="non-terminal residue" evidence="7">
    <location>
        <position position="46"/>
    </location>
</feature>
<dbReference type="EMBL" id="PFAK01000020">
    <property type="protein sequence ID" value="PIR96399.1"/>
    <property type="molecule type" value="Genomic_DNA"/>
</dbReference>
<evidence type="ECO:0008006" key="9">
    <source>
        <dbReference type="Google" id="ProtNLM"/>
    </source>
</evidence>
<dbReference type="GO" id="GO:0015627">
    <property type="term" value="C:type II protein secretion system complex"/>
    <property type="evidence" value="ECO:0007669"/>
    <property type="project" value="InterPro"/>
</dbReference>
<dbReference type="GO" id="GO:0016020">
    <property type="term" value="C:membrane"/>
    <property type="evidence" value="ECO:0007669"/>
    <property type="project" value="UniProtKB-SubCell"/>
</dbReference>
<dbReference type="InterPro" id="IPR045584">
    <property type="entry name" value="Pilin-like"/>
</dbReference>
<dbReference type="PRINTS" id="PR00885">
    <property type="entry name" value="BCTERIALGSPH"/>
</dbReference>
<evidence type="ECO:0000256" key="6">
    <source>
        <dbReference type="SAM" id="Phobius"/>
    </source>
</evidence>
<keyword evidence="3 6" id="KW-0812">Transmembrane</keyword>
<dbReference type="Gene3D" id="3.30.700.10">
    <property type="entry name" value="Glycoprotein, Type 4 Pilin"/>
    <property type="match status" value="1"/>
</dbReference>